<proteinExistence type="inferred from homology"/>
<evidence type="ECO:0000256" key="3">
    <source>
        <dbReference type="ARBA" id="ARBA00022475"/>
    </source>
</evidence>
<reference evidence="8" key="1">
    <citation type="submission" date="2021-06" db="EMBL/GenBank/DDBJ databases">
        <authorList>
            <person name="Hodson N. C."/>
            <person name="Mongue J. A."/>
            <person name="Jaron S. K."/>
        </authorList>
    </citation>
    <scope>NUCLEOTIDE SEQUENCE</scope>
</reference>
<evidence type="ECO:0008006" key="10">
    <source>
        <dbReference type="Google" id="ProtNLM"/>
    </source>
</evidence>
<keyword evidence="9" id="KW-1185">Reference proteome</keyword>
<comment type="subcellular location">
    <subcellularLocation>
        <location evidence="1">Cell membrane</location>
    </subcellularLocation>
</comment>
<evidence type="ECO:0000256" key="4">
    <source>
        <dbReference type="ARBA" id="ARBA00022692"/>
    </source>
</evidence>
<evidence type="ECO:0000256" key="1">
    <source>
        <dbReference type="ARBA" id="ARBA00004236"/>
    </source>
</evidence>
<comment type="caution">
    <text evidence="8">The sequence shown here is derived from an EMBL/GenBank/DDBJ whole genome shotgun (WGS) entry which is preliminary data.</text>
</comment>
<dbReference type="GO" id="GO:0005044">
    <property type="term" value="F:scavenger receptor activity"/>
    <property type="evidence" value="ECO:0007669"/>
    <property type="project" value="TreeGrafter"/>
</dbReference>
<keyword evidence="4" id="KW-0812">Transmembrane</keyword>
<dbReference type="PANTHER" id="PTHR11923:SF51">
    <property type="entry name" value="LYSOSOME MEMBRANE PROTEIN 2"/>
    <property type="match status" value="1"/>
</dbReference>
<dbReference type="AlphaFoldDB" id="A0A8J2JRN2"/>
<dbReference type="GO" id="GO:0005886">
    <property type="term" value="C:plasma membrane"/>
    <property type="evidence" value="ECO:0007669"/>
    <property type="project" value="UniProtKB-SubCell"/>
</dbReference>
<dbReference type="InterPro" id="IPR002159">
    <property type="entry name" value="CD36_fam"/>
</dbReference>
<evidence type="ECO:0000313" key="9">
    <source>
        <dbReference type="Proteomes" id="UP000708208"/>
    </source>
</evidence>
<evidence type="ECO:0000256" key="2">
    <source>
        <dbReference type="ARBA" id="ARBA00010532"/>
    </source>
</evidence>
<dbReference type="OrthoDB" id="195015at2759"/>
<keyword evidence="6" id="KW-0472">Membrane</keyword>
<dbReference type="Proteomes" id="UP000708208">
    <property type="component" value="Unassembled WGS sequence"/>
</dbReference>
<keyword evidence="3" id="KW-1003">Cell membrane</keyword>
<evidence type="ECO:0000313" key="8">
    <source>
        <dbReference type="EMBL" id="CAG7724901.1"/>
    </source>
</evidence>
<dbReference type="PANTHER" id="PTHR11923">
    <property type="entry name" value="SCAVENGER RECEPTOR CLASS B TYPE-1 SR-B1"/>
    <property type="match status" value="1"/>
</dbReference>
<name>A0A8J2JRN2_9HEXA</name>
<keyword evidence="5" id="KW-1133">Transmembrane helix</keyword>
<sequence length="368" mass="42471">QIQLKKGTIAWDMWQNIPVPIYIKTWNFNITNPNAMKDGEKFKVEEFGPYTFEEKRTRTIVDVNEEEDTVTYNENVNYFFHPELSNGTLDDTYTVANPLYISLATLGHQYLPGIANIVIRMLENVGETYTRKNVTIRDMTFDGVKVPELYTPLVNIGPGNDVTEYHRGRFGYLLQINGSNQGQFKIKTGIKDPSTFGKIVSWNGLKEVTYWTDPALPADQQYCNKINGSDGSANLPLMTKDSPVYIFHPYLCRSLHFRYHEDAVVHGINVFKFKFPKYLFASPLKNPDNHCFCRKGSDDFKDRCVDGGYYVGVCKKDARIVITKPHFFESEQRFSDSVEGMKPNPDQHDTEVYVEPLWFQTICDLPWR</sequence>
<dbReference type="GO" id="GO:0005737">
    <property type="term" value="C:cytoplasm"/>
    <property type="evidence" value="ECO:0007669"/>
    <property type="project" value="TreeGrafter"/>
</dbReference>
<comment type="similarity">
    <text evidence="2">Belongs to the CD36 family.</text>
</comment>
<gene>
    <name evidence="8" type="ORF">AFUS01_LOCUS13892</name>
</gene>
<dbReference type="EMBL" id="CAJVCH010115188">
    <property type="protein sequence ID" value="CAG7724901.1"/>
    <property type="molecule type" value="Genomic_DNA"/>
</dbReference>
<dbReference type="Pfam" id="PF01130">
    <property type="entry name" value="CD36"/>
    <property type="match status" value="1"/>
</dbReference>
<evidence type="ECO:0000256" key="7">
    <source>
        <dbReference type="ARBA" id="ARBA00023180"/>
    </source>
</evidence>
<organism evidence="8 9">
    <name type="scientific">Allacma fusca</name>
    <dbReference type="NCBI Taxonomy" id="39272"/>
    <lineage>
        <taxon>Eukaryota</taxon>
        <taxon>Metazoa</taxon>
        <taxon>Ecdysozoa</taxon>
        <taxon>Arthropoda</taxon>
        <taxon>Hexapoda</taxon>
        <taxon>Collembola</taxon>
        <taxon>Symphypleona</taxon>
        <taxon>Sminthuridae</taxon>
        <taxon>Allacma</taxon>
    </lineage>
</organism>
<evidence type="ECO:0000256" key="6">
    <source>
        <dbReference type="ARBA" id="ARBA00023136"/>
    </source>
</evidence>
<protein>
    <recommendedName>
        <fullName evidence="10">Scavenger receptor class B member 1</fullName>
    </recommendedName>
</protein>
<evidence type="ECO:0000256" key="5">
    <source>
        <dbReference type="ARBA" id="ARBA00022989"/>
    </source>
</evidence>
<accession>A0A8J2JRN2</accession>
<feature type="non-terminal residue" evidence="8">
    <location>
        <position position="1"/>
    </location>
</feature>
<keyword evidence="7" id="KW-0325">Glycoprotein</keyword>